<gene>
    <name evidence="8" type="ORF">HMPREF9444_01263</name>
</gene>
<keyword evidence="2" id="KW-0133">Cell shape</keyword>
<dbReference type="Gene3D" id="3.40.50.2300">
    <property type="match status" value="2"/>
</dbReference>
<proteinExistence type="predicted"/>
<evidence type="ECO:0000313" key="8">
    <source>
        <dbReference type="EMBL" id="EFY06931.1"/>
    </source>
</evidence>
<dbReference type="HOGENOM" id="CLU_026091_1_0_6"/>
<dbReference type="InterPro" id="IPR011990">
    <property type="entry name" value="TPR-like_helical_dom_sf"/>
</dbReference>
<dbReference type="eggNOG" id="COG3107">
    <property type="taxonomic scope" value="Bacteria"/>
</dbReference>
<evidence type="ECO:0000256" key="6">
    <source>
        <dbReference type="ARBA" id="ARBA00023237"/>
    </source>
</evidence>
<keyword evidence="5" id="KW-0564">Palmitate</keyword>
<keyword evidence="4" id="KW-0472">Membrane</keyword>
<dbReference type="PANTHER" id="PTHR38038:SF1">
    <property type="entry name" value="PENICILLIN-BINDING PROTEIN ACTIVATOR LPOA"/>
    <property type="match status" value="1"/>
</dbReference>
<evidence type="ECO:0000256" key="1">
    <source>
        <dbReference type="ARBA" id="ARBA00022729"/>
    </source>
</evidence>
<dbReference type="Gene3D" id="1.25.40.10">
    <property type="entry name" value="Tetratricopeptide repeat domain"/>
    <property type="match status" value="1"/>
</dbReference>
<dbReference type="GO" id="GO:0008360">
    <property type="term" value="P:regulation of cell shape"/>
    <property type="evidence" value="ECO:0007669"/>
    <property type="project" value="UniProtKB-KW"/>
</dbReference>
<dbReference type="PANTHER" id="PTHR38038">
    <property type="entry name" value="PENICILLIN-BINDING PROTEIN ACTIVATOR LPOA"/>
    <property type="match status" value="1"/>
</dbReference>
<organism evidence="8 9">
    <name type="scientific">Succinatimonas hippei (strain DSM 22608 / JCM 16073 / KCTC 15190 / YIT 12066)</name>
    <dbReference type="NCBI Taxonomy" id="762983"/>
    <lineage>
        <taxon>Bacteria</taxon>
        <taxon>Pseudomonadati</taxon>
        <taxon>Pseudomonadota</taxon>
        <taxon>Gammaproteobacteria</taxon>
        <taxon>Aeromonadales</taxon>
        <taxon>Succinivibrionaceae</taxon>
        <taxon>Succinatimonas</taxon>
    </lineage>
</organism>
<comment type="caution">
    <text evidence="8">The sequence shown here is derived from an EMBL/GenBank/DDBJ whole genome shotgun (WGS) entry which is preliminary data.</text>
</comment>
<protein>
    <recommendedName>
        <fullName evidence="10">LppC</fullName>
    </recommendedName>
</protein>
<evidence type="ECO:0008006" key="10">
    <source>
        <dbReference type="Google" id="ProtNLM"/>
    </source>
</evidence>
<dbReference type="GO" id="GO:0031241">
    <property type="term" value="C:periplasmic side of cell outer membrane"/>
    <property type="evidence" value="ECO:0007669"/>
    <property type="project" value="TreeGrafter"/>
</dbReference>
<keyword evidence="3" id="KW-0573">Peptidoglycan synthesis</keyword>
<keyword evidence="7" id="KW-0449">Lipoprotein</keyword>
<dbReference type="Pfam" id="PF04348">
    <property type="entry name" value="LppC"/>
    <property type="match status" value="1"/>
</dbReference>
<dbReference type="EMBL" id="AEVO01000064">
    <property type="protein sequence ID" value="EFY06931.1"/>
    <property type="molecule type" value="Genomic_DNA"/>
</dbReference>
<evidence type="ECO:0000256" key="2">
    <source>
        <dbReference type="ARBA" id="ARBA00022960"/>
    </source>
</evidence>
<keyword evidence="9" id="KW-1185">Reference proteome</keyword>
<evidence type="ECO:0000313" key="9">
    <source>
        <dbReference type="Proteomes" id="UP000018458"/>
    </source>
</evidence>
<keyword evidence="6" id="KW-0998">Cell outer membrane</keyword>
<dbReference type="STRING" id="762983.HMPREF9444_01263"/>
<dbReference type="SUPFAM" id="SSF53822">
    <property type="entry name" value="Periplasmic binding protein-like I"/>
    <property type="match status" value="1"/>
</dbReference>
<evidence type="ECO:0000256" key="7">
    <source>
        <dbReference type="ARBA" id="ARBA00023288"/>
    </source>
</evidence>
<evidence type="ECO:0000256" key="5">
    <source>
        <dbReference type="ARBA" id="ARBA00023139"/>
    </source>
</evidence>
<keyword evidence="1" id="KW-0732">Signal</keyword>
<sequence>MQSAKTGLSTDTAFGPLTQSTAQYRQLVNTSDTDSQYQAMILLARSYITSGDLASAKAIVSELNTLAITPLQQDEAKIISALINVNENNLIEAAASLEKVNALTLPKQAAAYYHQLNSRVQSNLYKQSGNKDNLLKAYASQKVLVDLVNDDSKKTVLNETVKNLELLGQNDLSLELERATDPLDSGYFEYAIINSSQNRGAKQELLNQFAQKYPSHPLNLLISARTSALETLVPSTDPAAATALPQLKNGDEIAVILPLSGRFAEMAGKPAQLGILAALKDRSEKVNVTFYDSNVLTMDQILNAANQKGTAFILGAVLKPEVSDLIASGTKIPAIVYNKVETIPDNIWYFDLSPDYEGALAAAKMMSDNRQAPVIFASSAVDNQRAAHGFNQLWSKVKHQNVPVCSFETVSDAGNSVTTCQLSGKDSAYINANAMEAAAVKTKLPGNMPVYLTASSNPGLNNSSIEIAMSGAHLGDSPWMLTDTPIKQSLFNAMPKANAFVQRVFATAYDSVNTAFNLNNLNQNKADVLHGLSGDIQINGHLIETAPLWITAGSAR</sequence>
<accession>E8LKM2</accession>
<dbReference type="InterPro" id="IPR028082">
    <property type="entry name" value="Peripla_BP_I"/>
</dbReference>
<dbReference type="GO" id="GO:0030234">
    <property type="term" value="F:enzyme regulator activity"/>
    <property type="evidence" value="ECO:0007669"/>
    <property type="project" value="TreeGrafter"/>
</dbReference>
<dbReference type="InterPro" id="IPR007443">
    <property type="entry name" value="LpoA"/>
</dbReference>
<name>E8LKM2_SUCHY</name>
<reference evidence="8 9" key="1">
    <citation type="submission" date="2011-01" db="EMBL/GenBank/DDBJ databases">
        <authorList>
            <person name="Weinstock G."/>
            <person name="Sodergren E."/>
            <person name="Clifton S."/>
            <person name="Fulton L."/>
            <person name="Fulton B."/>
            <person name="Courtney L."/>
            <person name="Fronick C."/>
            <person name="Harrison M."/>
            <person name="Strong C."/>
            <person name="Farmer C."/>
            <person name="Delahaunty K."/>
            <person name="Markovic C."/>
            <person name="Hall O."/>
            <person name="Minx P."/>
            <person name="Tomlinson C."/>
            <person name="Mitreva M."/>
            <person name="Hou S."/>
            <person name="Chen J."/>
            <person name="Wollam A."/>
            <person name="Pepin K.H."/>
            <person name="Johnson M."/>
            <person name="Bhonagiri V."/>
            <person name="Zhang X."/>
            <person name="Suruliraj S."/>
            <person name="Warren W."/>
            <person name="Chinwalla A."/>
            <person name="Mardis E.R."/>
            <person name="Wilson R.K."/>
        </authorList>
    </citation>
    <scope>NUCLEOTIDE SEQUENCE [LARGE SCALE GENOMIC DNA]</scope>
    <source>
        <strain evidence="9">DSM 22608 / JCM 16073 / KCTC 15190 / YIT 12066</strain>
    </source>
</reference>
<dbReference type="Proteomes" id="UP000018458">
    <property type="component" value="Unassembled WGS sequence"/>
</dbReference>
<evidence type="ECO:0000256" key="3">
    <source>
        <dbReference type="ARBA" id="ARBA00022984"/>
    </source>
</evidence>
<dbReference type="GO" id="GO:0009252">
    <property type="term" value="P:peptidoglycan biosynthetic process"/>
    <property type="evidence" value="ECO:0007669"/>
    <property type="project" value="UniProtKB-KW"/>
</dbReference>
<dbReference type="AlphaFoldDB" id="E8LKM2"/>
<evidence type="ECO:0000256" key="4">
    <source>
        <dbReference type="ARBA" id="ARBA00023136"/>
    </source>
</evidence>